<comment type="caution">
    <text evidence="1">The sequence shown here is derived from an EMBL/GenBank/DDBJ whole genome shotgun (WGS) entry which is preliminary data.</text>
</comment>
<gene>
    <name evidence="1" type="ORF">CLOLEP_03015</name>
</gene>
<reference evidence="1 2" key="1">
    <citation type="submission" date="2007-08" db="EMBL/GenBank/DDBJ databases">
        <title>Draft genome sequence of Clostridium leptum (DSM 753).</title>
        <authorList>
            <person name="Sudarsanam P."/>
            <person name="Ley R."/>
            <person name="Guruge J."/>
            <person name="Turnbaugh P.J."/>
            <person name="Mahowald M."/>
            <person name="Liep D."/>
            <person name="Gordon J."/>
        </authorList>
    </citation>
    <scope>NUCLEOTIDE SEQUENCE [LARGE SCALE GENOMIC DNA]</scope>
    <source>
        <strain evidence="1 2">DSM 753</strain>
    </source>
</reference>
<organism evidence="1 2">
    <name type="scientific">[Clostridium] leptum DSM 753</name>
    <dbReference type="NCBI Taxonomy" id="428125"/>
    <lineage>
        <taxon>Bacteria</taxon>
        <taxon>Bacillati</taxon>
        <taxon>Bacillota</taxon>
        <taxon>Clostridia</taxon>
        <taxon>Eubacteriales</taxon>
        <taxon>Oscillospiraceae</taxon>
        <taxon>Oscillospiraceae incertae sedis</taxon>
    </lineage>
</organism>
<evidence type="ECO:0000313" key="1">
    <source>
        <dbReference type="EMBL" id="EDO60192.1"/>
    </source>
</evidence>
<protein>
    <submittedName>
        <fullName evidence="1">Uncharacterized protein</fullName>
    </submittedName>
</protein>
<sequence>MLYSFMALQNNQNFLKNQAKILKKLFTSFHLYLIILL</sequence>
<name>A7VWP5_9FIRM</name>
<reference evidence="1 2" key="2">
    <citation type="submission" date="2007-08" db="EMBL/GenBank/DDBJ databases">
        <authorList>
            <person name="Fulton L."/>
            <person name="Clifton S."/>
            <person name="Fulton B."/>
            <person name="Xu J."/>
            <person name="Minx P."/>
            <person name="Pepin K.H."/>
            <person name="Johnson M."/>
            <person name="Thiruvilangam P."/>
            <person name="Bhonagiri V."/>
            <person name="Nash W.E."/>
            <person name="Wang C."/>
            <person name="Mardis E.R."/>
            <person name="Wilson R.K."/>
        </authorList>
    </citation>
    <scope>NUCLEOTIDE SEQUENCE [LARGE SCALE GENOMIC DNA]</scope>
    <source>
        <strain evidence="1 2">DSM 753</strain>
    </source>
</reference>
<evidence type="ECO:0000313" key="2">
    <source>
        <dbReference type="Proteomes" id="UP000003490"/>
    </source>
</evidence>
<dbReference type="HOGENOM" id="CLU_3342295_0_0_9"/>
<dbReference type="EMBL" id="ABCB02000020">
    <property type="protein sequence ID" value="EDO60192.1"/>
    <property type="molecule type" value="Genomic_DNA"/>
</dbReference>
<accession>A7VWP5</accession>
<proteinExistence type="predicted"/>
<dbReference type="Proteomes" id="UP000003490">
    <property type="component" value="Unassembled WGS sequence"/>
</dbReference>
<dbReference type="AlphaFoldDB" id="A7VWP5"/>